<proteinExistence type="predicted"/>
<evidence type="ECO:0000313" key="3">
    <source>
        <dbReference type="EMBL" id="RCU56351.1"/>
    </source>
</evidence>
<dbReference type="Pfam" id="PF02494">
    <property type="entry name" value="HYR"/>
    <property type="match status" value="7"/>
</dbReference>
<dbReference type="InterPro" id="IPR013783">
    <property type="entry name" value="Ig-like_fold"/>
</dbReference>
<evidence type="ECO:0000259" key="2">
    <source>
        <dbReference type="PROSITE" id="PS50825"/>
    </source>
</evidence>
<feature type="non-terminal residue" evidence="3">
    <location>
        <position position="1"/>
    </location>
</feature>
<dbReference type="PANTHER" id="PTHR24273">
    <property type="entry name" value="FI04643P-RELATED"/>
    <property type="match status" value="1"/>
</dbReference>
<dbReference type="Gene3D" id="2.60.40.10">
    <property type="entry name" value="Immunoglobulins"/>
    <property type="match status" value="1"/>
</dbReference>
<dbReference type="Proteomes" id="UP000252249">
    <property type="component" value="Unassembled WGS sequence"/>
</dbReference>
<accession>A0A368P4V2</accession>
<feature type="domain" description="HYR" evidence="2">
    <location>
        <begin position="194"/>
        <end position="274"/>
    </location>
</feature>
<feature type="domain" description="HYR" evidence="2">
    <location>
        <begin position="431"/>
        <end position="489"/>
    </location>
</feature>
<dbReference type="PANTHER" id="PTHR24273:SF32">
    <property type="entry name" value="HYALIN"/>
    <property type="match status" value="1"/>
</dbReference>
<comment type="caution">
    <text evidence="3">The sequence shown here is derived from an EMBL/GenBank/DDBJ whole genome shotgun (WGS) entry which is preliminary data.</text>
</comment>
<evidence type="ECO:0000313" key="4">
    <source>
        <dbReference type="Proteomes" id="UP000252249"/>
    </source>
</evidence>
<organism evidence="3 4">
    <name type="scientific">Oceanihabitans sediminis</name>
    <dbReference type="NCBI Taxonomy" id="1812012"/>
    <lineage>
        <taxon>Bacteria</taxon>
        <taxon>Pseudomonadati</taxon>
        <taxon>Bacteroidota</taxon>
        <taxon>Flavobacteriia</taxon>
        <taxon>Flavobacteriales</taxon>
        <taxon>Flavobacteriaceae</taxon>
        <taxon>Oceanihabitans</taxon>
    </lineage>
</organism>
<feature type="domain" description="HYR" evidence="2">
    <location>
        <begin position="38"/>
        <end position="118"/>
    </location>
</feature>
<name>A0A368P4V2_9FLAO</name>
<dbReference type="OrthoDB" id="599464at2"/>
<dbReference type="PROSITE" id="PS50825">
    <property type="entry name" value="HYR"/>
    <property type="match status" value="4"/>
</dbReference>
<feature type="non-terminal residue" evidence="3">
    <location>
        <position position="489"/>
    </location>
</feature>
<dbReference type="InterPro" id="IPR003410">
    <property type="entry name" value="HYR_dom"/>
</dbReference>
<dbReference type="AlphaFoldDB" id="A0A368P4V2"/>
<keyword evidence="1" id="KW-0677">Repeat</keyword>
<protein>
    <submittedName>
        <fullName evidence="3">HYR domain-containing protein</fullName>
    </submittedName>
</protein>
<dbReference type="EMBL" id="QPIG01000014">
    <property type="protein sequence ID" value="RCU56351.1"/>
    <property type="molecule type" value="Genomic_DNA"/>
</dbReference>
<keyword evidence="4" id="KW-1185">Reference proteome</keyword>
<sequence length="489" mass="48616">ASVTNDAPATFPLGETTVTWIVTDNAGLTATCTQTVTVNDTTPPTITCPTDVVISADASCIATSVALGAPTTADNCGVASVTNDAPATFPLGETTVTWIVTDNTGLTATCTQTVTVNDTTPPTITCPTDVVISADASCIATSVALGAPTTADNCGVASVTNDAPATFPLGETTVTWTVTDNAGLTATCTQTVTVNDTMPPTITCPTNLVISTDTSCEATSVALGTPTTVDNCGVASVTNDAPATFPLGETTVTWTVTDNTGLTATCTQTVTVNDTTPPTITCPADVVISADASCVVTSVTLGAPTTADNCGVASVTNDAPATFPLGETTVTWIVTDNAGLTATCTQTVTVNDTTPPTITCPTDVVISADASCIATSVALGAPTTADNCGVASVTNDAPATFPLGETTVTWIVTDNTGLTATCTQTVTVNDTTPPTITCPTDVVISADASCIATSVALGAPTTADNCGVASVTNDAPATFPLGETTVTWT</sequence>
<dbReference type="RefSeq" id="WP_114436872.1">
    <property type="nucleotide sequence ID" value="NZ_QPIG01000014.1"/>
</dbReference>
<evidence type="ECO:0000256" key="1">
    <source>
        <dbReference type="ARBA" id="ARBA00022737"/>
    </source>
</evidence>
<gene>
    <name evidence="3" type="ORF">DU428_13320</name>
</gene>
<feature type="domain" description="HYR" evidence="2">
    <location>
        <begin position="350"/>
        <end position="430"/>
    </location>
</feature>
<reference evidence="3 4" key="1">
    <citation type="submission" date="2018-07" db="EMBL/GenBank/DDBJ databases">
        <title>Oceanihabitans testaceum sp. nov., isolated from marine sediment.</title>
        <authorList>
            <person name="Li C.-M."/>
        </authorList>
    </citation>
    <scope>NUCLEOTIDE SEQUENCE [LARGE SCALE GENOMIC DNA]</scope>
    <source>
        <strain evidence="3 4">S9-10</strain>
    </source>
</reference>